<evidence type="ECO:0000313" key="2">
    <source>
        <dbReference type="EMBL" id="GBM66468.1"/>
    </source>
</evidence>
<organism evidence="2 3">
    <name type="scientific">Araneus ventricosus</name>
    <name type="common">Orbweaver spider</name>
    <name type="synonym">Epeira ventricosa</name>
    <dbReference type="NCBI Taxonomy" id="182803"/>
    <lineage>
        <taxon>Eukaryota</taxon>
        <taxon>Metazoa</taxon>
        <taxon>Ecdysozoa</taxon>
        <taxon>Arthropoda</taxon>
        <taxon>Chelicerata</taxon>
        <taxon>Arachnida</taxon>
        <taxon>Araneae</taxon>
        <taxon>Araneomorphae</taxon>
        <taxon>Entelegynae</taxon>
        <taxon>Araneoidea</taxon>
        <taxon>Araneidae</taxon>
        <taxon>Araneus</taxon>
    </lineage>
</organism>
<keyword evidence="1" id="KW-0812">Transmembrane</keyword>
<comment type="caution">
    <text evidence="2">The sequence shown here is derived from an EMBL/GenBank/DDBJ whole genome shotgun (WGS) entry which is preliminary data.</text>
</comment>
<feature type="transmembrane region" description="Helical" evidence="1">
    <location>
        <begin position="68"/>
        <end position="88"/>
    </location>
</feature>
<evidence type="ECO:0000256" key="1">
    <source>
        <dbReference type="SAM" id="Phobius"/>
    </source>
</evidence>
<evidence type="ECO:0000313" key="3">
    <source>
        <dbReference type="Proteomes" id="UP000499080"/>
    </source>
</evidence>
<gene>
    <name evidence="2" type="ORF">AVEN_129258_1</name>
</gene>
<dbReference type="Proteomes" id="UP000499080">
    <property type="component" value="Unassembled WGS sequence"/>
</dbReference>
<keyword evidence="1" id="KW-0472">Membrane</keyword>
<dbReference type="EMBL" id="BGPR01002028">
    <property type="protein sequence ID" value="GBM66468.1"/>
    <property type="molecule type" value="Genomic_DNA"/>
</dbReference>
<protein>
    <submittedName>
        <fullName evidence="2">Uncharacterized protein</fullName>
    </submittedName>
</protein>
<accession>A0A4Y2HMK6</accession>
<dbReference type="AlphaFoldDB" id="A0A4Y2HMK6"/>
<keyword evidence="3" id="KW-1185">Reference proteome</keyword>
<proteinExistence type="predicted"/>
<reference evidence="2 3" key="1">
    <citation type="journal article" date="2019" name="Sci. Rep.">
        <title>Orb-weaving spider Araneus ventricosus genome elucidates the spidroin gene catalogue.</title>
        <authorList>
            <person name="Kono N."/>
            <person name="Nakamura H."/>
            <person name="Ohtoshi R."/>
            <person name="Moran D.A.P."/>
            <person name="Shinohara A."/>
            <person name="Yoshida Y."/>
            <person name="Fujiwara M."/>
            <person name="Mori M."/>
            <person name="Tomita M."/>
            <person name="Arakawa K."/>
        </authorList>
    </citation>
    <scope>NUCLEOTIDE SEQUENCE [LARGE SCALE GENOMIC DNA]</scope>
</reference>
<sequence>MGSGDPEVPELPSDILASELSQFSTFGAPFFDHRGCPFPLSMSDLSLIILSVLRSAQHVLQNRPHLFIFLHAWGFPNWILFLILYSLWISLGCTGSWT</sequence>
<keyword evidence="1" id="KW-1133">Transmembrane helix</keyword>
<name>A0A4Y2HMK6_ARAVE</name>